<feature type="region of interest" description="Disordered" evidence="1">
    <location>
        <begin position="51"/>
        <end position="81"/>
    </location>
</feature>
<reference evidence="2 3" key="1">
    <citation type="submission" date="2020-05" db="EMBL/GenBank/DDBJ databases">
        <title>Identification and distribution of gene clusters putatively required for synthesis of sphingolipid metabolism inhibitors in phylogenetically diverse species of the filamentous fungus Fusarium.</title>
        <authorList>
            <person name="Kim H.-S."/>
            <person name="Busman M."/>
            <person name="Brown D.W."/>
            <person name="Divon H."/>
            <person name="Uhlig S."/>
            <person name="Proctor R.H."/>
        </authorList>
    </citation>
    <scope>NUCLEOTIDE SEQUENCE [LARGE SCALE GENOMIC DNA]</scope>
    <source>
        <strain evidence="2 3">NRRL 25196</strain>
    </source>
</reference>
<gene>
    <name evidence="2" type="ORF">FNAPI_7998</name>
</gene>
<dbReference type="AlphaFoldDB" id="A0A8H5J7F2"/>
<name>A0A8H5J7F2_9HYPO</name>
<sequence length="202" mass="22448">MRMLTEEIKKLYRPNVEVHVFAYVDDTYLMAVSPSYEKNCSISKEQSLVMRSQRRVSDAKQKSDQQKRENLGLTDTPEVEPPCTPLPDIDELMNNPECLQQDRLLHGLSGVHTIRICGVCTSHYLAFHDSDTSQQNTAIAPLSSVGSPSSVVSTSIDQPRIADFASLRSDPRRPLGLPLDGLEPLVVQAAANGHDEFPFLDL</sequence>
<evidence type="ECO:0000313" key="3">
    <source>
        <dbReference type="Proteomes" id="UP000574317"/>
    </source>
</evidence>
<comment type="caution">
    <text evidence="2">The sequence shown here is derived from an EMBL/GenBank/DDBJ whole genome shotgun (WGS) entry which is preliminary data.</text>
</comment>
<keyword evidence="3" id="KW-1185">Reference proteome</keyword>
<feature type="compositionally biased region" description="Basic and acidic residues" evidence="1">
    <location>
        <begin position="55"/>
        <end position="70"/>
    </location>
</feature>
<organism evidence="2 3">
    <name type="scientific">Fusarium napiforme</name>
    <dbReference type="NCBI Taxonomy" id="42672"/>
    <lineage>
        <taxon>Eukaryota</taxon>
        <taxon>Fungi</taxon>
        <taxon>Dikarya</taxon>
        <taxon>Ascomycota</taxon>
        <taxon>Pezizomycotina</taxon>
        <taxon>Sordariomycetes</taxon>
        <taxon>Hypocreomycetidae</taxon>
        <taxon>Hypocreales</taxon>
        <taxon>Nectriaceae</taxon>
        <taxon>Fusarium</taxon>
        <taxon>Fusarium fujikuroi species complex</taxon>
    </lineage>
</organism>
<accession>A0A8H5J7F2</accession>
<protein>
    <submittedName>
        <fullName evidence="2">Uncharacterized protein</fullName>
    </submittedName>
</protein>
<evidence type="ECO:0000256" key="1">
    <source>
        <dbReference type="SAM" id="MobiDB-lite"/>
    </source>
</evidence>
<evidence type="ECO:0000313" key="2">
    <source>
        <dbReference type="EMBL" id="KAF5549551.1"/>
    </source>
</evidence>
<proteinExistence type="predicted"/>
<dbReference type="Proteomes" id="UP000574317">
    <property type="component" value="Unassembled WGS sequence"/>
</dbReference>
<dbReference type="EMBL" id="JAAOAO010000297">
    <property type="protein sequence ID" value="KAF5549551.1"/>
    <property type="molecule type" value="Genomic_DNA"/>
</dbReference>